<evidence type="ECO:0000313" key="3">
    <source>
        <dbReference type="Proteomes" id="UP001595867"/>
    </source>
</evidence>
<evidence type="ECO:0000313" key="2">
    <source>
        <dbReference type="EMBL" id="MFC4071280.1"/>
    </source>
</evidence>
<dbReference type="SUPFAM" id="SSF50341">
    <property type="entry name" value="CheW-like"/>
    <property type="match status" value="1"/>
</dbReference>
<dbReference type="Proteomes" id="UP001595867">
    <property type="component" value="Unassembled WGS sequence"/>
</dbReference>
<protein>
    <submittedName>
        <fullName evidence="2">Chemotaxis protein CheW</fullName>
    </submittedName>
</protein>
<dbReference type="RefSeq" id="WP_378072156.1">
    <property type="nucleotide sequence ID" value="NZ_JBHSBL010000028.1"/>
</dbReference>
<dbReference type="PROSITE" id="PS50851">
    <property type="entry name" value="CHEW"/>
    <property type="match status" value="1"/>
</dbReference>
<dbReference type="InterPro" id="IPR002545">
    <property type="entry name" value="CheW-lke_dom"/>
</dbReference>
<keyword evidence="3" id="KW-1185">Reference proteome</keyword>
<accession>A0ABV8JC11</accession>
<dbReference type="SMART" id="SM00260">
    <property type="entry name" value="CheW"/>
    <property type="match status" value="1"/>
</dbReference>
<dbReference type="EMBL" id="JBHSBL010000028">
    <property type="protein sequence ID" value="MFC4071280.1"/>
    <property type="molecule type" value="Genomic_DNA"/>
</dbReference>
<name>A0ABV8JC11_9ACTN</name>
<evidence type="ECO:0000259" key="1">
    <source>
        <dbReference type="PROSITE" id="PS50851"/>
    </source>
</evidence>
<dbReference type="InterPro" id="IPR036061">
    <property type="entry name" value="CheW-like_dom_sf"/>
</dbReference>
<organism evidence="2 3">
    <name type="scientific">Actinoplanes subglobosus</name>
    <dbReference type="NCBI Taxonomy" id="1547892"/>
    <lineage>
        <taxon>Bacteria</taxon>
        <taxon>Bacillati</taxon>
        <taxon>Actinomycetota</taxon>
        <taxon>Actinomycetes</taxon>
        <taxon>Micromonosporales</taxon>
        <taxon>Micromonosporaceae</taxon>
        <taxon>Actinoplanes</taxon>
    </lineage>
</organism>
<sequence length="165" mass="16664">MGGLPGGVPTPAPAAGVAALIFRAGPLHCALPLAEVIETMRPLRTRPLAGTPPYVRGLTILRGAPAPVIDMTRLLTGVEAPVDRYVAVRVGRGPVACATGEVLGVRDIEVEPPEGPAALFTGVSKALIAAVGTIGTEPLLLLHGIAAVPDEVWEAAGATPPVVPS</sequence>
<proteinExistence type="predicted"/>
<dbReference type="Gene3D" id="2.40.50.180">
    <property type="entry name" value="CheA-289, Domain 4"/>
    <property type="match status" value="1"/>
</dbReference>
<comment type="caution">
    <text evidence="2">The sequence shown here is derived from an EMBL/GenBank/DDBJ whole genome shotgun (WGS) entry which is preliminary data.</text>
</comment>
<gene>
    <name evidence="2" type="ORF">ACFO0C_40645</name>
</gene>
<dbReference type="Pfam" id="PF01584">
    <property type="entry name" value="CheW"/>
    <property type="match status" value="1"/>
</dbReference>
<feature type="domain" description="CheW-like" evidence="1">
    <location>
        <begin position="16"/>
        <end position="154"/>
    </location>
</feature>
<reference evidence="3" key="1">
    <citation type="journal article" date="2019" name="Int. J. Syst. Evol. Microbiol.">
        <title>The Global Catalogue of Microorganisms (GCM) 10K type strain sequencing project: providing services to taxonomists for standard genome sequencing and annotation.</title>
        <authorList>
            <consortium name="The Broad Institute Genomics Platform"/>
            <consortium name="The Broad Institute Genome Sequencing Center for Infectious Disease"/>
            <person name="Wu L."/>
            <person name="Ma J."/>
        </authorList>
    </citation>
    <scope>NUCLEOTIDE SEQUENCE [LARGE SCALE GENOMIC DNA]</scope>
    <source>
        <strain evidence="3">TBRC 5832</strain>
    </source>
</reference>
<dbReference type="Gene3D" id="2.30.30.40">
    <property type="entry name" value="SH3 Domains"/>
    <property type="match status" value="1"/>
</dbReference>